<dbReference type="AlphaFoldDB" id="A0A2L0ESA3"/>
<gene>
    <name evidence="3" type="ORF">SOCE26_036030</name>
</gene>
<evidence type="ECO:0000256" key="2">
    <source>
        <dbReference type="SAM" id="SignalP"/>
    </source>
</evidence>
<feature type="chain" id="PRO_5014882101" description="Secreted protein" evidence="2">
    <location>
        <begin position="36"/>
        <end position="373"/>
    </location>
</feature>
<name>A0A2L0ESA3_SORCE</name>
<feature type="signal peptide" evidence="2">
    <location>
        <begin position="1"/>
        <end position="35"/>
    </location>
</feature>
<reference evidence="3 4" key="1">
    <citation type="submission" date="2015-09" db="EMBL/GenBank/DDBJ databases">
        <title>Sorangium comparison.</title>
        <authorList>
            <person name="Zaburannyi N."/>
            <person name="Bunk B."/>
            <person name="Overmann J."/>
            <person name="Mueller R."/>
        </authorList>
    </citation>
    <scope>NUCLEOTIDE SEQUENCE [LARGE SCALE GENOMIC DNA]</scope>
    <source>
        <strain evidence="3 4">So ce26</strain>
    </source>
</reference>
<dbReference type="EMBL" id="CP012673">
    <property type="protein sequence ID" value="AUX42176.1"/>
    <property type="molecule type" value="Genomic_DNA"/>
</dbReference>
<evidence type="ECO:0000256" key="1">
    <source>
        <dbReference type="SAM" id="MobiDB-lite"/>
    </source>
</evidence>
<keyword evidence="2" id="KW-0732">Signal</keyword>
<evidence type="ECO:0008006" key="5">
    <source>
        <dbReference type="Google" id="ProtNLM"/>
    </source>
</evidence>
<dbReference type="Proteomes" id="UP000238348">
    <property type="component" value="Chromosome"/>
</dbReference>
<feature type="region of interest" description="Disordered" evidence="1">
    <location>
        <begin position="144"/>
        <end position="186"/>
    </location>
</feature>
<organism evidence="3 4">
    <name type="scientific">Sorangium cellulosum</name>
    <name type="common">Polyangium cellulosum</name>
    <dbReference type="NCBI Taxonomy" id="56"/>
    <lineage>
        <taxon>Bacteria</taxon>
        <taxon>Pseudomonadati</taxon>
        <taxon>Myxococcota</taxon>
        <taxon>Polyangia</taxon>
        <taxon>Polyangiales</taxon>
        <taxon>Polyangiaceae</taxon>
        <taxon>Sorangium</taxon>
    </lineage>
</organism>
<feature type="compositionally biased region" description="Pro residues" evidence="1">
    <location>
        <begin position="157"/>
        <end position="177"/>
    </location>
</feature>
<sequence length="373" mass="39654">MATPNDLRSHRLGMRRTLSFTLVLASLLLSARAPATEPDRRTLRMRYSAAADAARCPGDAALRERILQRLDYDPFQEDALEEITVHIAPRGGDLVAELTYRDEHGDLAARREFNARNNRFACDLLTDYLAASIAFTLTPFAWDAPPPPDAEPSRPEVAPPAPPPPPPPPPPAPPPVPAALSQRASPPATTWLPAQLGLGMIGGVGDASGLFGGPQWVIKVRWQSGFSVSMESRAVFHAQTERPLSIAKGPTQGAGSPGDNKASQGGFVTVEGRFDSTVAACVHSRRLVFGCGVVEFGVEQLSGTPENAAPLELAVMAAGLRGGIELTFRRVFSFYAQADGLAAVAAMDDGSGRETLRTSRVTATLSAGLLRAF</sequence>
<feature type="region of interest" description="Disordered" evidence="1">
    <location>
        <begin position="241"/>
        <end position="264"/>
    </location>
</feature>
<accession>A0A2L0ESA3</accession>
<evidence type="ECO:0000313" key="3">
    <source>
        <dbReference type="EMBL" id="AUX42176.1"/>
    </source>
</evidence>
<proteinExistence type="predicted"/>
<evidence type="ECO:0000313" key="4">
    <source>
        <dbReference type="Proteomes" id="UP000238348"/>
    </source>
</evidence>
<protein>
    <recommendedName>
        <fullName evidence="5">Secreted protein</fullName>
    </recommendedName>
</protein>